<dbReference type="PANTHER" id="PTHR30272">
    <property type="entry name" value="3-HYDROXYACYL-[ACYL-CARRIER-PROTEIN] DEHYDRATASE"/>
    <property type="match status" value="1"/>
</dbReference>
<dbReference type="EC" id="4.2.1.-" evidence="3"/>
<dbReference type="InterPro" id="IPR029069">
    <property type="entry name" value="HotDog_dom_sf"/>
</dbReference>
<dbReference type="InterPro" id="IPR013114">
    <property type="entry name" value="FabA_FabZ"/>
</dbReference>
<proteinExistence type="inferred from homology"/>
<evidence type="ECO:0000256" key="1">
    <source>
        <dbReference type="ARBA" id="ARBA00009174"/>
    </source>
</evidence>
<comment type="similarity">
    <text evidence="1">Belongs to the thioester dehydratase family. FabZ subfamily.</text>
</comment>
<reference evidence="4" key="1">
    <citation type="journal article" date="2019" name="Int. J. Syst. Evol. Microbiol.">
        <title>The Global Catalogue of Microorganisms (GCM) 10K type strain sequencing project: providing services to taxonomists for standard genome sequencing and annotation.</title>
        <authorList>
            <consortium name="The Broad Institute Genomics Platform"/>
            <consortium name="The Broad Institute Genome Sequencing Center for Infectious Disease"/>
            <person name="Wu L."/>
            <person name="Ma J."/>
        </authorList>
    </citation>
    <scope>NUCLEOTIDE SEQUENCE [LARGE SCALE GENOMIC DNA]</scope>
    <source>
        <strain evidence="4">TBRC 1276</strain>
    </source>
</reference>
<evidence type="ECO:0000313" key="4">
    <source>
        <dbReference type="Proteomes" id="UP001595851"/>
    </source>
</evidence>
<name>A0ABV8GMI1_9ACTN</name>
<dbReference type="Gene3D" id="3.10.129.10">
    <property type="entry name" value="Hotdog Thioesterase"/>
    <property type="match status" value="1"/>
</dbReference>
<dbReference type="EMBL" id="JBHSBI010000032">
    <property type="protein sequence ID" value="MFC4014149.1"/>
    <property type="molecule type" value="Genomic_DNA"/>
</dbReference>
<dbReference type="GO" id="GO:0016829">
    <property type="term" value="F:lyase activity"/>
    <property type="evidence" value="ECO:0007669"/>
    <property type="project" value="UniProtKB-KW"/>
</dbReference>
<dbReference type="PANTHER" id="PTHR30272:SF1">
    <property type="entry name" value="3-HYDROXYACYL-[ACYL-CARRIER-PROTEIN] DEHYDRATASE"/>
    <property type="match status" value="1"/>
</dbReference>
<dbReference type="RefSeq" id="WP_379533998.1">
    <property type="nucleotide sequence ID" value="NZ_JBHSBI010000032.1"/>
</dbReference>
<dbReference type="Proteomes" id="UP001595851">
    <property type="component" value="Unassembled WGS sequence"/>
</dbReference>
<dbReference type="SUPFAM" id="SSF54637">
    <property type="entry name" value="Thioesterase/thiol ester dehydrase-isomerase"/>
    <property type="match status" value="1"/>
</dbReference>
<comment type="caution">
    <text evidence="3">The sequence shown here is derived from an EMBL/GenBank/DDBJ whole genome shotgun (WGS) entry which is preliminary data.</text>
</comment>
<sequence>MPVDLDHERISALLPHRHPMLLVDRVEAAVPGQSLEAIKTISASEPCYAGATGFDYPAGLLIESFGQAAALLWLISNPSAAGGLPMFAAARDCWIEARVRPGDVVRHLVRLEQVIDGAAFASGESRVGPRRVAAFASLMAVIKPSK</sequence>
<protein>
    <submittedName>
        <fullName evidence="3">3-hydroxyacyl-ACP dehydratase FabZ family protein</fullName>
        <ecNumber evidence="3">4.2.1.-</ecNumber>
    </submittedName>
</protein>
<gene>
    <name evidence="3" type="ORF">ACFOY2_43465</name>
</gene>
<organism evidence="3 4">
    <name type="scientific">Nonomuraea purpurea</name>
    <dbReference type="NCBI Taxonomy" id="1849276"/>
    <lineage>
        <taxon>Bacteria</taxon>
        <taxon>Bacillati</taxon>
        <taxon>Actinomycetota</taxon>
        <taxon>Actinomycetes</taxon>
        <taxon>Streptosporangiales</taxon>
        <taxon>Streptosporangiaceae</taxon>
        <taxon>Nonomuraea</taxon>
    </lineage>
</organism>
<evidence type="ECO:0000313" key="3">
    <source>
        <dbReference type="EMBL" id="MFC4014149.1"/>
    </source>
</evidence>
<accession>A0ABV8GMI1</accession>
<evidence type="ECO:0000256" key="2">
    <source>
        <dbReference type="ARBA" id="ARBA00023239"/>
    </source>
</evidence>
<keyword evidence="2 3" id="KW-0456">Lyase</keyword>
<keyword evidence="4" id="KW-1185">Reference proteome</keyword>